<dbReference type="EMBL" id="JAFBFH010000002">
    <property type="protein sequence ID" value="MBM7713532.1"/>
    <property type="molecule type" value="Genomic_DNA"/>
</dbReference>
<protein>
    <submittedName>
        <fullName evidence="1">Uncharacterized protein YcaQ</fullName>
    </submittedName>
</protein>
<dbReference type="RefSeq" id="WP_205178393.1">
    <property type="nucleotide sequence ID" value="NZ_JAFBFH010000002.1"/>
</dbReference>
<accession>A0ABS2R1N0</accession>
<organism evidence="1 2">
    <name type="scientific">Siminovitchia thermophila</name>
    <dbReference type="NCBI Taxonomy" id="1245522"/>
    <lineage>
        <taxon>Bacteria</taxon>
        <taxon>Bacillati</taxon>
        <taxon>Bacillota</taxon>
        <taxon>Bacilli</taxon>
        <taxon>Bacillales</taxon>
        <taxon>Bacillaceae</taxon>
        <taxon>Siminovitchia</taxon>
    </lineage>
</organism>
<dbReference type="InterPro" id="IPR009351">
    <property type="entry name" value="AlkZ-like"/>
</dbReference>
<dbReference type="Proteomes" id="UP000823485">
    <property type="component" value="Unassembled WGS sequence"/>
</dbReference>
<sequence length="408" mass="47791">MISNISTTKTNAKRFLLDFQLLNDSKTPSNKNESELALNIIRNLECIQLDPIAAVERNHHLVLQARQPNYRVEILEKLISNRHLFEYVANAACIIPIEDFPKFKIIQDFYINTIHTSTQSLNEIMEKVMDQMMKSEPLPSRALKSDKIVKGYWDNAKPTTKETTLALNILFDLGKITVAKRNGNEKFYTATENHVPKSFLNERSNISINDSKEALIRKYMKAYRIFDFEDPRFGWFKTTAKERIAIRDKLLHQGIVIPVDIKNVKRQYYILTEDVEKLETSDEYTDCSTVKFLPPLDNLLWRRSRIEDLFNFSYKWEIYFPESKREFGYYAMPILYGDKLIGRIDPKYLRKSNILQIKLLQIESHIKIDSKLLNELRKALKQFAVFHKAKNIVIETTSPKSLIKKISI</sequence>
<name>A0ABS2R1N0_9BACI</name>
<proteinExistence type="predicted"/>
<dbReference type="PANTHER" id="PTHR30528">
    <property type="entry name" value="CYTOPLASMIC PROTEIN"/>
    <property type="match status" value="1"/>
</dbReference>
<keyword evidence="2" id="KW-1185">Reference proteome</keyword>
<gene>
    <name evidence="1" type="ORF">JOC94_000500</name>
</gene>
<dbReference type="Pfam" id="PF06224">
    <property type="entry name" value="AlkZ-like"/>
    <property type="match status" value="1"/>
</dbReference>
<comment type="caution">
    <text evidence="1">The sequence shown here is derived from an EMBL/GenBank/DDBJ whole genome shotgun (WGS) entry which is preliminary data.</text>
</comment>
<evidence type="ECO:0000313" key="1">
    <source>
        <dbReference type="EMBL" id="MBM7713532.1"/>
    </source>
</evidence>
<dbReference type="PANTHER" id="PTHR30528:SF0">
    <property type="entry name" value="CYTOPLASMIC PROTEIN"/>
    <property type="match status" value="1"/>
</dbReference>
<reference evidence="1 2" key="1">
    <citation type="submission" date="2021-01" db="EMBL/GenBank/DDBJ databases">
        <title>Genomic Encyclopedia of Type Strains, Phase IV (KMG-IV): sequencing the most valuable type-strain genomes for metagenomic binning, comparative biology and taxonomic classification.</title>
        <authorList>
            <person name="Goeker M."/>
        </authorList>
    </citation>
    <scope>NUCLEOTIDE SEQUENCE [LARGE SCALE GENOMIC DNA]</scope>
    <source>
        <strain evidence="1 2">DSM 105453</strain>
    </source>
</reference>
<evidence type="ECO:0000313" key="2">
    <source>
        <dbReference type="Proteomes" id="UP000823485"/>
    </source>
</evidence>